<feature type="compositionally biased region" description="Polar residues" evidence="1">
    <location>
        <begin position="1146"/>
        <end position="1163"/>
    </location>
</feature>
<reference evidence="3" key="1">
    <citation type="journal article" date="2019" name="Sci. Rep.">
        <title>Draft genome of Tanacetum cinerariifolium, the natural source of mosquito coil.</title>
        <authorList>
            <person name="Yamashiro T."/>
            <person name="Shiraishi A."/>
            <person name="Satake H."/>
            <person name="Nakayama K."/>
        </authorList>
    </citation>
    <scope>NUCLEOTIDE SEQUENCE</scope>
</reference>
<feature type="region of interest" description="Disordered" evidence="1">
    <location>
        <begin position="751"/>
        <end position="772"/>
    </location>
</feature>
<evidence type="ECO:0000259" key="2">
    <source>
        <dbReference type="Pfam" id="PF14303"/>
    </source>
</evidence>
<feature type="compositionally biased region" description="Basic residues" evidence="1">
    <location>
        <begin position="435"/>
        <end position="453"/>
    </location>
</feature>
<comment type="caution">
    <text evidence="3">The sequence shown here is derived from an EMBL/GenBank/DDBJ whole genome shotgun (WGS) entry which is preliminary data.</text>
</comment>
<feature type="region of interest" description="Disordered" evidence="1">
    <location>
        <begin position="1424"/>
        <end position="1514"/>
    </location>
</feature>
<sequence length="1545" mass="176486">MKKSTHNHQKRMIENNDAPRNTPWTIEEEVALAKGWLSVYENCKDGNAKKKQGFWWEEVLRDRLKWKEIKLPRFSTGSGGSKRHKSSGSSSFNTESEEASINLNTNVGDNNEDEVKKIRRPEGRDKARAAWRKNKGSKPTRSSTLNKDEMARVDGNWDDSSGEERLAFLEIKRRDVECREQEIEQQDMRLDGVVQFSPHPSPFTVAPTPEQYGFCGWSHPNAFQDYTSQHSSFPFSHQDYVSETQMGGSSSQTRTYPPRFPINAFLFEELYTPRFSESLKENTSYWQAPNTYEAAGKQVATSSMKNMKKANHNRQKRMIENNDAPRNTPWTTEEEVALAKGWLGVYENCKDGNAKKKQGFCNVMCMVQESGAGAEDYVQNAMIHYEVETGFPFKLRHCWEVLRDRPKWKEIELPRFSTRSGGSKRHKSSDEVQKIRRPKGRDKARAAWRKNKGSKPTGSSTLNKDEMARVDGNWDDSSGEEERLAFLEIKRRDLECREQEIEQQDIRPRFTCGLAGRSGSVFTSPLTIHRGECYSYASKSRASGFGHGEPFIVDYTSQHSSFPFSHHDYVSQTQMGGSSSQPRTYPPRSLINAFLIEELYTPRFLESLQENTSYWQAPNTYEAAGEQVVTSSTKNMKKATHNRRKRMIENNDAPRNTPCTIEEEVALAKGWLAVYENCKDGNAKKKIGVLVGGFGGSNVMRMAQESGAGVEDYVQKAMIHYEFETGIPVKLRHCWEVLRDHSKWKEIELPRFSTGSGGSKRHNSSGSSSFNTEYGEASINLNTIVGDNNEDEVQKIRRPEGRDKARAAWRKNKGSKPTGSSTLNEDEMARVYGNWDDSSGEEEHLAFLVIKRRDVECREQEIEQQDMRLDGVVQFLPHPLPFTVVSAIPMEASHARVGLATGNHSSCHQDYVSQTQMGGSSSQPRTYPPRSPINAFLFEELYTPRFLESLQENTSYWQTPNTYEAAGEQFATSSMKKMKKATHNRQKRMIENNDAPRNTPWTIEEEVALAKGWLAVYENCKDGNAKKKQGFWWEVLEYIESKTKQYGRRTYAGVLGKWKMIRQSVIRFSGIYSNVMRMAQESEAGAEDYVQKAMIHYEVETGFPFKLRHCWEVLRDHPKWKEIELPRFSTRSGGSKRHKSSGSSSFNTESGEASINLNTNVGDNNEDEAARSGSVFTSPFTVVSAIPMEASHARVGLATVNHSSCHQDYVSQTQMGGSSSQPHTYPPRSPINAFFIEELYTPRFSESLQENTSYWQAPNTYEASGEQVATSSTKNIKKATHNRQKRMIENNDAPRNTPWTTEEEVALAKGWLSVYENCKNGNAKKKQGFWWEVLEYIESKTKQYGRRTYAGVLGKWKMIRQSVIRFSGIYSNVMRMAQESGAGAEDYVQKAMIHYEVETGFPFKLRHCWEVLRDRPKWKEIELPRFSTGSGGSKRHKSSGSSSFNTESEEASINLNTNVGDNNEDEVQKIRRPEGRDKARATWRKNKRSKPTGSLTLNEDEMARVDGNWDDSSGEEERLAFLEIKKRDVECRKQEIEQQDMWFYL</sequence>
<organism evidence="3">
    <name type="scientific">Tanacetum cinerariifolium</name>
    <name type="common">Dalmatian daisy</name>
    <name type="synonym">Chrysanthemum cinerariifolium</name>
    <dbReference type="NCBI Taxonomy" id="118510"/>
    <lineage>
        <taxon>Eukaryota</taxon>
        <taxon>Viridiplantae</taxon>
        <taxon>Streptophyta</taxon>
        <taxon>Embryophyta</taxon>
        <taxon>Tracheophyta</taxon>
        <taxon>Spermatophyta</taxon>
        <taxon>Magnoliopsida</taxon>
        <taxon>eudicotyledons</taxon>
        <taxon>Gunneridae</taxon>
        <taxon>Pentapetalae</taxon>
        <taxon>asterids</taxon>
        <taxon>campanulids</taxon>
        <taxon>Asterales</taxon>
        <taxon>Asteraceae</taxon>
        <taxon>Asteroideae</taxon>
        <taxon>Anthemideae</taxon>
        <taxon>Anthemidinae</taxon>
        <taxon>Tanacetum</taxon>
    </lineage>
</organism>
<dbReference type="EMBL" id="BKCJ010008011">
    <property type="protein sequence ID" value="GEU80106.1"/>
    <property type="molecule type" value="Genomic_DNA"/>
</dbReference>
<feature type="region of interest" description="Disordered" evidence="1">
    <location>
        <begin position="797"/>
        <end position="825"/>
    </location>
</feature>
<feature type="compositionally biased region" description="Basic and acidic residues" evidence="1">
    <location>
        <begin position="113"/>
        <end position="128"/>
    </location>
</feature>
<feature type="compositionally biased region" description="Polar residues" evidence="1">
    <location>
        <begin position="99"/>
        <end position="109"/>
    </location>
</feature>
<feature type="region of interest" description="Disordered" evidence="1">
    <location>
        <begin position="417"/>
        <end position="477"/>
    </location>
</feature>
<accession>A0A6L2N1L7</accession>
<dbReference type="PANTHER" id="PTHR45023:SF14">
    <property type="entry name" value="GLUTATHIONE TRANSFERASE"/>
    <property type="match status" value="1"/>
</dbReference>
<dbReference type="PANTHER" id="PTHR45023">
    <property type="match status" value="1"/>
</dbReference>
<dbReference type="InterPro" id="IPR029466">
    <property type="entry name" value="NAM-associated_C"/>
</dbReference>
<gene>
    <name evidence="3" type="ORF">Tci_052084</name>
</gene>
<feature type="region of interest" description="Disordered" evidence="1">
    <location>
        <begin position="1129"/>
        <end position="1171"/>
    </location>
</feature>
<evidence type="ECO:0000313" key="3">
    <source>
        <dbReference type="EMBL" id="GEU80106.1"/>
    </source>
</evidence>
<evidence type="ECO:0000256" key="1">
    <source>
        <dbReference type="SAM" id="MobiDB-lite"/>
    </source>
</evidence>
<feature type="domain" description="No apical meristem-associated C-terminal" evidence="2">
    <location>
        <begin position="1402"/>
        <end position="1489"/>
    </location>
</feature>
<feature type="compositionally biased region" description="Basic and acidic residues" evidence="1">
    <location>
        <begin position="1466"/>
        <end position="1480"/>
    </location>
</feature>
<dbReference type="Pfam" id="PF14303">
    <property type="entry name" value="NAM-associated"/>
    <property type="match status" value="1"/>
</dbReference>
<feature type="region of interest" description="Disordered" evidence="1">
    <location>
        <begin position="1"/>
        <end position="20"/>
    </location>
</feature>
<name>A0A6L2N1L7_TANCI</name>
<proteinExistence type="predicted"/>
<feature type="compositionally biased region" description="Basic residues" evidence="1">
    <location>
        <begin position="1"/>
        <end position="10"/>
    </location>
</feature>
<protein>
    <recommendedName>
        <fullName evidence="2">No apical meristem-associated C-terminal domain-containing protein</fullName>
    </recommendedName>
</protein>
<feature type="region of interest" description="Disordered" evidence="1">
    <location>
        <begin position="73"/>
        <end position="159"/>
    </location>
</feature>
<feature type="compositionally biased region" description="Polar residues" evidence="1">
    <location>
        <begin position="1451"/>
        <end position="1461"/>
    </location>
</feature>
<feature type="compositionally biased region" description="Basic and acidic residues" evidence="1">
    <location>
        <begin position="797"/>
        <end position="806"/>
    </location>
</feature>
<feature type="compositionally biased region" description="Basic residues" evidence="1">
    <location>
        <begin position="1481"/>
        <end position="1490"/>
    </location>
</feature>
<feature type="compositionally biased region" description="Basic residues" evidence="1">
    <location>
        <begin position="129"/>
        <end position="138"/>
    </location>
</feature>